<accession>A0A0F9EQ28</accession>
<evidence type="ECO:0000313" key="1">
    <source>
        <dbReference type="EMBL" id="KKL68341.1"/>
    </source>
</evidence>
<gene>
    <name evidence="1" type="ORF">LCGC14_2125990</name>
</gene>
<proteinExistence type="predicted"/>
<organism evidence="1">
    <name type="scientific">marine sediment metagenome</name>
    <dbReference type="NCBI Taxonomy" id="412755"/>
    <lineage>
        <taxon>unclassified sequences</taxon>
        <taxon>metagenomes</taxon>
        <taxon>ecological metagenomes</taxon>
    </lineage>
</organism>
<comment type="caution">
    <text evidence="1">The sequence shown here is derived from an EMBL/GenBank/DDBJ whole genome shotgun (WGS) entry which is preliminary data.</text>
</comment>
<dbReference type="EMBL" id="LAZR01026562">
    <property type="protein sequence ID" value="KKL68341.1"/>
    <property type="molecule type" value="Genomic_DNA"/>
</dbReference>
<sequence>MSEIELSKKMAYEMFQRGYK</sequence>
<protein>
    <submittedName>
        <fullName evidence="1">Uncharacterized protein</fullName>
    </submittedName>
</protein>
<reference evidence="1" key="1">
    <citation type="journal article" date="2015" name="Nature">
        <title>Complex archaea that bridge the gap between prokaryotes and eukaryotes.</title>
        <authorList>
            <person name="Spang A."/>
            <person name="Saw J.H."/>
            <person name="Jorgensen S.L."/>
            <person name="Zaremba-Niedzwiedzka K."/>
            <person name="Martijn J."/>
            <person name="Lind A.E."/>
            <person name="van Eijk R."/>
            <person name="Schleper C."/>
            <person name="Guy L."/>
            <person name="Ettema T.J."/>
        </authorList>
    </citation>
    <scope>NUCLEOTIDE SEQUENCE</scope>
</reference>
<name>A0A0F9EQ28_9ZZZZ</name>
<dbReference type="AlphaFoldDB" id="A0A0F9EQ28"/>
<feature type="non-terminal residue" evidence="1">
    <location>
        <position position="20"/>
    </location>
</feature>